<comment type="caution">
    <text evidence="3">The sequence shown here is derived from an EMBL/GenBank/DDBJ whole genome shotgun (WGS) entry which is preliminary data.</text>
</comment>
<feature type="region of interest" description="Disordered" evidence="1">
    <location>
        <begin position="45"/>
        <end position="71"/>
    </location>
</feature>
<gene>
    <name evidence="3" type="ORF">EMPS_04187</name>
</gene>
<organism evidence="3 4">
    <name type="scientific">Entomortierella parvispora</name>
    <dbReference type="NCBI Taxonomy" id="205924"/>
    <lineage>
        <taxon>Eukaryota</taxon>
        <taxon>Fungi</taxon>
        <taxon>Fungi incertae sedis</taxon>
        <taxon>Mucoromycota</taxon>
        <taxon>Mortierellomycotina</taxon>
        <taxon>Mortierellomycetes</taxon>
        <taxon>Mortierellales</taxon>
        <taxon>Mortierellaceae</taxon>
        <taxon>Entomortierella</taxon>
    </lineage>
</organism>
<dbReference type="GO" id="GO:0033615">
    <property type="term" value="P:mitochondrial proton-transporting ATP synthase complex assembly"/>
    <property type="evidence" value="ECO:0007669"/>
    <property type="project" value="TreeGrafter"/>
</dbReference>
<dbReference type="PANTHER" id="PTHR13281:SF0">
    <property type="entry name" value="TRANSMEMBRANE PROTEIN 70, MITOCHONDRIAL"/>
    <property type="match status" value="1"/>
</dbReference>
<dbReference type="AlphaFoldDB" id="A0A9P3LVJ9"/>
<keyword evidence="2" id="KW-0472">Membrane</keyword>
<keyword evidence="2" id="KW-1133">Transmembrane helix</keyword>
<evidence type="ECO:0000313" key="3">
    <source>
        <dbReference type="EMBL" id="GJJ71830.1"/>
    </source>
</evidence>
<dbReference type="OrthoDB" id="5386199at2759"/>
<proteinExistence type="predicted"/>
<keyword evidence="2" id="KW-0812">Transmembrane</keyword>
<dbReference type="PANTHER" id="PTHR13281">
    <property type="entry name" value="TRANSMEMBRANE PROTEIN 70, MITOCHONDRIAL"/>
    <property type="match status" value="1"/>
</dbReference>
<evidence type="ECO:0000256" key="1">
    <source>
        <dbReference type="SAM" id="MobiDB-lite"/>
    </source>
</evidence>
<dbReference type="EMBL" id="BQFW01000006">
    <property type="protein sequence ID" value="GJJ71830.1"/>
    <property type="molecule type" value="Genomic_DNA"/>
</dbReference>
<name>A0A9P3LVJ9_9FUNG</name>
<dbReference type="InterPro" id="IPR009724">
    <property type="entry name" value="TMEM70"/>
</dbReference>
<feature type="compositionally biased region" description="Pro residues" evidence="1">
    <location>
        <begin position="55"/>
        <end position="64"/>
    </location>
</feature>
<evidence type="ECO:0000313" key="4">
    <source>
        <dbReference type="Proteomes" id="UP000827284"/>
    </source>
</evidence>
<evidence type="ECO:0000256" key="2">
    <source>
        <dbReference type="SAM" id="Phobius"/>
    </source>
</evidence>
<dbReference type="GO" id="GO:0031966">
    <property type="term" value="C:mitochondrial membrane"/>
    <property type="evidence" value="ECO:0007669"/>
    <property type="project" value="TreeGrafter"/>
</dbReference>
<reference evidence="3" key="1">
    <citation type="submission" date="2021-11" db="EMBL/GenBank/DDBJ databases">
        <authorList>
            <person name="Herlambang A."/>
            <person name="Guo Y."/>
            <person name="Takashima Y."/>
            <person name="Nishizawa T."/>
        </authorList>
    </citation>
    <scope>NUCLEOTIDE SEQUENCE</scope>
    <source>
        <strain evidence="3">E1425</strain>
    </source>
</reference>
<feature type="compositionally biased region" description="Basic and acidic residues" evidence="1">
    <location>
        <begin position="288"/>
        <end position="305"/>
    </location>
</feature>
<sequence length="305" mass="32459">MLITTAACSTRRIGVIFPSTPAIRGLVRAHYGQLPVVASPLHASSRTKHSAAPSNPLPSSPPSPHHTDSQLSIYEGPFSQTAKRLKLFSISSLGATVALCPFIFLLDAGLSTSARGGLAAAAVFTSGSSTALVQWCLGSYVRKITIPNTLPMDSDNNAIVNRSTPVSFETLSFLGGKRITTVKVSDLEPSSAPFSSIRIRDGQRSTVRDGRGRILSDGNQFKKRFYLHAELTEEEPLRTIMAEVQQNQHLAPSTPSAAKMSATSGSPTEPSAVGSETPKGQSAGGMSDRIEQLKRKASENAKKEQ</sequence>
<feature type="transmembrane region" description="Helical" evidence="2">
    <location>
        <begin position="118"/>
        <end position="137"/>
    </location>
</feature>
<protein>
    <submittedName>
        <fullName evidence="3">Uncharacterized protein</fullName>
    </submittedName>
</protein>
<feature type="compositionally biased region" description="Polar residues" evidence="1">
    <location>
        <begin position="248"/>
        <end position="269"/>
    </location>
</feature>
<reference evidence="3" key="2">
    <citation type="journal article" date="2022" name="Microbiol. Resour. Announc.">
        <title>Whole-Genome Sequence of Entomortierella parvispora E1425, a Mucoromycotan Fungus Associated with Burkholderiaceae-Related Endosymbiotic Bacteria.</title>
        <authorList>
            <person name="Herlambang A."/>
            <person name="Guo Y."/>
            <person name="Takashima Y."/>
            <person name="Narisawa K."/>
            <person name="Ohta H."/>
            <person name="Nishizawa T."/>
        </authorList>
    </citation>
    <scope>NUCLEOTIDE SEQUENCE</scope>
    <source>
        <strain evidence="3">E1425</strain>
    </source>
</reference>
<accession>A0A9P3LVJ9</accession>
<feature type="region of interest" description="Disordered" evidence="1">
    <location>
        <begin position="248"/>
        <end position="305"/>
    </location>
</feature>
<feature type="transmembrane region" description="Helical" evidence="2">
    <location>
        <begin position="87"/>
        <end position="106"/>
    </location>
</feature>
<keyword evidence="4" id="KW-1185">Reference proteome</keyword>
<dbReference type="Proteomes" id="UP000827284">
    <property type="component" value="Unassembled WGS sequence"/>
</dbReference>